<dbReference type="InterPro" id="IPR020835">
    <property type="entry name" value="Catalase_sf"/>
</dbReference>
<protein>
    <recommendedName>
        <fullName evidence="2 12">Catalase</fullName>
        <ecNumber evidence="2 12">1.11.1.6</ecNumber>
    </recommendedName>
</protein>
<dbReference type="GO" id="GO:0005737">
    <property type="term" value="C:cytoplasm"/>
    <property type="evidence" value="ECO:0007669"/>
    <property type="project" value="TreeGrafter"/>
</dbReference>
<dbReference type="CDD" id="cd08156">
    <property type="entry name" value="catalase_clade_3"/>
    <property type="match status" value="1"/>
</dbReference>
<dbReference type="EC" id="1.11.1.6" evidence="2 12"/>
<evidence type="ECO:0000256" key="14">
    <source>
        <dbReference type="SAM" id="MobiDB-lite"/>
    </source>
</evidence>
<evidence type="ECO:0000256" key="8">
    <source>
        <dbReference type="ARBA" id="ARBA00023324"/>
    </source>
</evidence>
<reference evidence="17 18" key="4">
    <citation type="journal article" date="2021" name="MBio">
        <title>A New Model Trypanosomatid, Novymonas esmeraldas: Genomic Perception of Its 'Candidatus Pandoraea novymonadis' Endosymbiont.</title>
        <authorList>
            <person name="Zakharova A."/>
            <person name="Saura A."/>
            <person name="Butenko A."/>
            <person name="Podesvova L."/>
            <person name="Warmusova S."/>
            <person name="Kostygov A.Y."/>
            <person name="Nenarokova A."/>
            <person name="Lukes J."/>
            <person name="Opperdoes F.R."/>
            <person name="Yurchenko V."/>
        </authorList>
    </citation>
    <scope>NUCLEOTIDE SEQUENCE [LARGE SCALE GENOMIC DNA]</scope>
    <source>
        <strain evidence="17 18">E262AT.01</strain>
    </source>
</reference>
<evidence type="ECO:0000313" key="16">
    <source>
        <dbReference type="EMBL" id="ANJ89233.1"/>
    </source>
</evidence>
<comment type="similarity">
    <text evidence="1 12">Belongs to the catalase family.</text>
</comment>
<keyword evidence="7 11" id="KW-0408">Iron</keyword>
<comment type="catalytic activity">
    <reaction evidence="9 12">
        <text>2 H2O2 = O2 + 2 H2O</text>
        <dbReference type="Rhea" id="RHEA:20309"/>
        <dbReference type="ChEBI" id="CHEBI:15377"/>
        <dbReference type="ChEBI" id="CHEBI:15379"/>
        <dbReference type="ChEBI" id="CHEBI:16240"/>
        <dbReference type="EC" id="1.11.1.6"/>
    </reaction>
</comment>
<feature type="binding site" description="axial binding residue" evidence="11">
    <location>
        <position position="349"/>
    </location>
    <ligand>
        <name>heme</name>
        <dbReference type="ChEBI" id="CHEBI:30413"/>
    </ligand>
    <ligandPart>
        <name>Fe</name>
        <dbReference type="ChEBI" id="CHEBI:18248"/>
    </ligandPart>
</feature>
<dbReference type="InterPro" id="IPR018028">
    <property type="entry name" value="Catalase"/>
</dbReference>
<dbReference type="Gene3D" id="2.40.180.10">
    <property type="entry name" value="Catalase core domain"/>
    <property type="match status" value="1"/>
</dbReference>
<sequence>MQTQQHAAASAPGSATRLTTEFGAPVVNNNNMETAGRRGPALLQDVWLLEKLAHFDREVIPERRMHAKGSGAFGTFTVTHDITQYTKAKIFSEVGKKTDVFVRFSTVAGERGAADLERDIRGFAIKFYTEEGNWDLVGNNTPVFYFRDALKFPDLNHAVKRDPKTNLRSSQNKWDFFTSLPEALHQVTIDMSDRGMPASYRHMHGFSSHAFSFINAKNERVWVKFHFKTQQGIKNLSEKEAEQIVGSDRESGQRDLFEAIERGDFPRWNMKVQLMTEEQARQCPYNPFDLTKTWSQKEYPLIDVGVMELNRNPENYFADVEQAAFSPAVVVPGISFSPDRMLQGRLFSYGDAQRYRLGVNYSAIPVNAPRCPFHSYHRDGLMRTNAGNSGRVQYAPNSVGEWQDNATAAEPPLPVEGYAAHYDYREDDSDYYSCPGALFAQMSPDQQKILFENTASAMQGTTKEVQVRHIHNCLKAHKDYGLGVAKALGVSEKDL</sequence>
<dbReference type="SMART" id="SM01060">
    <property type="entry name" value="Catalase"/>
    <property type="match status" value="1"/>
</dbReference>
<keyword evidence="8 12" id="KW-0376">Hydrogen peroxide</keyword>
<evidence type="ECO:0000256" key="1">
    <source>
        <dbReference type="ARBA" id="ARBA00005329"/>
    </source>
</evidence>
<accession>A0A1B0Y349</accession>
<evidence type="ECO:0000256" key="13">
    <source>
        <dbReference type="RuleBase" id="RU004142"/>
    </source>
</evidence>
<evidence type="ECO:0000256" key="10">
    <source>
        <dbReference type="PIRSR" id="PIRSR038928-1"/>
    </source>
</evidence>
<evidence type="ECO:0000256" key="6">
    <source>
        <dbReference type="ARBA" id="ARBA00023002"/>
    </source>
</evidence>
<dbReference type="Pfam" id="PF00199">
    <property type="entry name" value="Catalase"/>
    <property type="match status" value="1"/>
</dbReference>
<dbReference type="PIRSF" id="PIRSF038928">
    <property type="entry name" value="Catalase_clade1-3"/>
    <property type="match status" value="1"/>
</dbReference>
<dbReference type="GO" id="GO:0042744">
    <property type="term" value="P:hydrogen peroxide catabolic process"/>
    <property type="evidence" value="ECO:0007669"/>
    <property type="project" value="UniProtKB-KW"/>
</dbReference>
<dbReference type="AlphaFoldDB" id="A0A1B0Y349"/>
<keyword evidence="18" id="KW-1185">Reference proteome</keyword>
<reference evidence="16" key="1">
    <citation type="journal article" date="2016" name="Infect. Genet. Evol.">
        <title>Catalase in Leishmaniinae: With me or against me?</title>
        <authorList>
            <person name="Kraeva N."/>
            <person name="Horakova E."/>
            <person name="Kostygov A.Y."/>
            <person name="Koreny L."/>
            <person name="Butenko A."/>
            <person name="Yurchenko V."/>
            <person name="Lukes J."/>
        </authorList>
    </citation>
    <scope>NUCLEOTIDE SEQUENCE</scope>
</reference>
<dbReference type="GO" id="GO:0020037">
    <property type="term" value="F:heme binding"/>
    <property type="evidence" value="ECO:0007669"/>
    <property type="project" value="InterPro"/>
</dbReference>
<dbReference type="PROSITE" id="PS00438">
    <property type="entry name" value="CATALASE_2"/>
    <property type="match status" value="1"/>
</dbReference>
<organism evidence="16">
    <name type="scientific">Novymonas esmeraldas</name>
    <dbReference type="NCBI Taxonomy" id="1808958"/>
    <lineage>
        <taxon>Eukaryota</taxon>
        <taxon>Discoba</taxon>
        <taxon>Euglenozoa</taxon>
        <taxon>Kinetoplastea</taxon>
        <taxon>Metakinetoplastina</taxon>
        <taxon>Trypanosomatida</taxon>
        <taxon>Trypanosomatidae</taxon>
        <taxon>Novymonas</taxon>
    </lineage>
</organism>
<evidence type="ECO:0000256" key="7">
    <source>
        <dbReference type="ARBA" id="ARBA00023004"/>
    </source>
</evidence>
<dbReference type="Proteomes" id="UP001430356">
    <property type="component" value="Unassembled WGS sequence"/>
</dbReference>
<dbReference type="FunFam" id="2.40.180.10:FF:000001">
    <property type="entry name" value="Catalase"/>
    <property type="match status" value="1"/>
</dbReference>
<gene>
    <name evidence="17" type="ORF">NESM_000883700</name>
</gene>
<dbReference type="Pfam" id="PF06628">
    <property type="entry name" value="Catalase-rel"/>
    <property type="match status" value="1"/>
</dbReference>
<dbReference type="PROSITE" id="PS51402">
    <property type="entry name" value="CATALASE_3"/>
    <property type="match status" value="1"/>
</dbReference>
<dbReference type="InterPro" id="IPR002226">
    <property type="entry name" value="Catalase_haem_BS"/>
</dbReference>
<dbReference type="GO" id="GO:0042542">
    <property type="term" value="P:response to hydrogen peroxide"/>
    <property type="evidence" value="ECO:0007669"/>
    <property type="project" value="TreeGrafter"/>
</dbReference>
<dbReference type="PANTHER" id="PTHR11465:SF61">
    <property type="entry name" value="CATALASE"/>
    <property type="match status" value="1"/>
</dbReference>
<evidence type="ECO:0000256" key="4">
    <source>
        <dbReference type="ARBA" id="ARBA00022617"/>
    </source>
</evidence>
<evidence type="ECO:0000256" key="9">
    <source>
        <dbReference type="ARBA" id="ARBA00049254"/>
    </source>
</evidence>
<dbReference type="InterPro" id="IPR024708">
    <property type="entry name" value="Catalase_AS"/>
</dbReference>
<evidence type="ECO:0000313" key="18">
    <source>
        <dbReference type="Proteomes" id="UP001430356"/>
    </source>
</evidence>
<proteinExistence type="inferred from homology"/>
<keyword evidence="5 11" id="KW-0479">Metal-binding</keyword>
<evidence type="ECO:0000259" key="15">
    <source>
        <dbReference type="SMART" id="SM01060"/>
    </source>
</evidence>
<comment type="function">
    <text evidence="13">Catalyzes the degradation of hydrogen peroxide (H(2)O(2)) generated by peroxisomal oxidases to water and oxygen, thereby protecting cells from the toxic effects of hydrogen peroxide.</text>
</comment>
<feature type="region of interest" description="Disordered" evidence="14">
    <location>
        <begin position="1"/>
        <end position="21"/>
    </location>
</feature>
<dbReference type="InterPro" id="IPR011614">
    <property type="entry name" value="Catalase_core"/>
</dbReference>
<dbReference type="InterPro" id="IPR024711">
    <property type="entry name" value="Catalase_clade1/3"/>
</dbReference>
<comment type="cofactor">
    <cofactor evidence="11">
        <name>heme</name>
        <dbReference type="ChEBI" id="CHEBI:30413"/>
    </cofactor>
</comment>
<evidence type="ECO:0000256" key="3">
    <source>
        <dbReference type="ARBA" id="ARBA00022559"/>
    </source>
</evidence>
<dbReference type="EMBL" id="JAECZO010000222">
    <property type="protein sequence ID" value="KAK7199141.1"/>
    <property type="molecule type" value="Genomic_DNA"/>
</dbReference>
<evidence type="ECO:0000256" key="5">
    <source>
        <dbReference type="ARBA" id="ARBA00022723"/>
    </source>
</evidence>
<feature type="active site" evidence="10">
    <location>
        <position position="139"/>
    </location>
</feature>
<name>A0A1B0Y349_9TRYP</name>
<dbReference type="SUPFAM" id="SSF56634">
    <property type="entry name" value="Heme-dependent catalase-like"/>
    <property type="match status" value="1"/>
</dbReference>
<keyword evidence="3 12" id="KW-0575">Peroxidase</keyword>
<evidence type="ECO:0000256" key="2">
    <source>
        <dbReference type="ARBA" id="ARBA00012314"/>
    </source>
</evidence>
<dbReference type="GO" id="GO:0046872">
    <property type="term" value="F:metal ion binding"/>
    <property type="evidence" value="ECO:0007669"/>
    <property type="project" value="UniProtKB-KW"/>
</dbReference>
<dbReference type="PRINTS" id="PR00067">
    <property type="entry name" value="CATALASE"/>
</dbReference>
<keyword evidence="4 11" id="KW-0349">Heme</keyword>
<reference evidence="17" key="3">
    <citation type="submission" date="2020-12" db="EMBL/GenBank/DDBJ databases">
        <authorList>
            <person name="Zakharova A."/>
            <person name="Saura A."/>
            <person name="Butenko A."/>
            <person name="Podesvova L."/>
            <person name="Nenarokova A."/>
            <person name="Opperdoes F.R."/>
            <person name="Lukes J."/>
            <person name="Yurchenko V."/>
        </authorList>
    </citation>
    <scope>NUCLEOTIDE SEQUENCE</scope>
    <source>
        <strain evidence="17">E262AT.01</strain>
    </source>
</reference>
<dbReference type="PROSITE" id="PS00437">
    <property type="entry name" value="CATALASE_1"/>
    <property type="match status" value="1"/>
</dbReference>
<feature type="domain" description="Catalase core" evidence="15">
    <location>
        <begin position="19"/>
        <end position="403"/>
    </location>
</feature>
<evidence type="ECO:0000256" key="12">
    <source>
        <dbReference type="RuleBase" id="RU000498"/>
    </source>
</evidence>
<evidence type="ECO:0000256" key="11">
    <source>
        <dbReference type="PIRSR" id="PIRSR038928-2"/>
    </source>
</evidence>
<feature type="active site" evidence="10">
    <location>
        <position position="66"/>
    </location>
</feature>
<keyword evidence="6 12" id="KW-0560">Oxidoreductase</keyword>
<reference evidence="16" key="2">
    <citation type="submission" date="2016-03" db="EMBL/GenBank/DDBJ databases">
        <authorList>
            <person name="Ploux O."/>
        </authorList>
    </citation>
    <scope>NUCLEOTIDE SEQUENCE</scope>
</reference>
<dbReference type="InterPro" id="IPR010582">
    <property type="entry name" value="Catalase_immune_responsive"/>
</dbReference>
<dbReference type="GO" id="GO:0004096">
    <property type="term" value="F:catalase activity"/>
    <property type="evidence" value="ECO:0007669"/>
    <property type="project" value="UniProtKB-EC"/>
</dbReference>
<dbReference type="InterPro" id="IPR040333">
    <property type="entry name" value="Catalase_3"/>
</dbReference>
<dbReference type="PANTHER" id="PTHR11465">
    <property type="entry name" value="CATALASE"/>
    <property type="match status" value="1"/>
</dbReference>
<evidence type="ECO:0000313" key="17">
    <source>
        <dbReference type="EMBL" id="KAK7199141.1"/>
    </source>
</evidence>
<dbReference type="EMBL" id="KX009028">
    <property type="protein sequence ID" value="ANJ89233.1"/>
    <property type="molecule type" value="Genomic_DNA"/>
</dbReference>